<dbReference type="OrthoDB" id="9802472at2"/>
<evidence type="ECO:0000256" key="21">
    <source>
        <dbReference type="SAM" id="MobiDB-lite"/>
    </source>
</evidence>
<keyword evidence="9" id="KW-0227">DNA damage</keyword>
<keyword evidence="10" id="KW-0378">Hydrolase</keyword>
<evidence type="ECO:0000256" key="6">
    <source>
        <dbReference type="ARBA" id="ARBA00022722"/>
    </source>
</evidence>
<dbReference type="InterPro" id="IPR012340">
    <property type="entry name" value="NA-bd_OB-fold"/>
</dbReference>
<dbReference type="GO" id="GO:0003887">
    <property type="term" value="F:DNA-directed DNA polymerase activity"/>
    <property type="evidence" value="ECO:0007669"/>
    <property type="project" value="UniProtKB-KW"/>
</dbReference>
<dbReference type="InterPro" id="IPR014143">
    <property type="entry name" value="NHEJ_ligase_prk"/>
</dbReference>
<dbReference type="Gene3D" id="3.30.1490.70">
    <property type="match status" value="1"/>
</dbReference>
<accession>A0A3P3W797</accession>
<name>A0A3P3W797_9FLAO</name>
<evidence type="ECO:0000256" key="13">
    <source>
        <dbReference type="ARBA" id="ARBA00022932"/>
    </source>
</evidence>
<keyword evidence="17" id="KW-0464">Manganese</keyword>
<dbReference type="InterPro" id="IPR012310">
    <property type="entry name" value="DNA_ligase_ATP-dep_cent"/>
</dbReference>
<dbReference type="Proteomes" id="UP000271937">
    <property type="component" value="Unassembled WGS sequence"/>
</dbReference>
<evidence type="ECO:0000256" key="10">
    <source>
        <dbReference type="ARBA" id="ARBA00022801"/>
    </source>
</evidence>
<dbReference type="PROSITE" id="PS50160">
    <property type="entry name" value="DNA_LIGASE_A3"/>
    <property type="match status" value="1"/>
</dbReference>
<dbReference type="Gene3D" id="3.90.920.10">
    <property type="entry name" value="DNA primase, PRIM domain"/>
    <property type="match status" value="1"/>
</dbReference>
<comment type="caution">
    <text evidence="23">The sequence shown here is derived from an EMBL/GenBank/DDBJ whole genome shotgun (WGS) entry which is preliminary data.</text>
</comment>
<dbReference type="CDD" id="cd07906">
    <property type="entry name" value="Adenylation_DNA_ligase_LigD_LigC"/>
    <property type="match status" value="1"/>
</dbReference>
<evidence type="ECO:0000256" key="15">
    <source>
        <dbReference type="ARBA" id="ARBA00023172"/>
    </source>
</evidence>
<keyword evidence="18" id="KW-0511">Multifunctional enzyme</keyword>
<dbReference type="SUPFAM" id="SSF50249">
    <property type="entry name" value="Nucleic acid-binding proteins"/>
    <property type="match status" value="1"/>
</dbReference>
<dbReference type="EMBL" id="RQVR01000016">
    <property type="protein sequence ID" value="RRJ89489.1"/>
    <property type="molecule type" value="Genomic_DNA"/>
</dbReference>
<keyword evidence="24" id="KW-1185">Reference proteome</keyword>
<dbReference type="Pfam" id="PF04679">
    <property type="entry name" value="DNA_ligase_A_C"/>
    <property type="match status" value="1"/>
</dbReference>
<dbReference type="GO" id="GO:0006281">
    <property type="term" value="P:DNA repair"/>
    <property type="evidence" value="ECO:0007669"/>
    <property type="project" value="UniProtKB-KW"/>
</dbReference>
<evidence type="ECO:0000256" key="5">
    <source>
        <dbReference type="ARBA" id="ARBA00022695"/>
    </source>
</evidence>
<evidence type="ECO:0000256" key="20">
    <source>
        <dbReference type="ARBA" id="ARBA00034003"/>
    </source>
</evidence>
<dbReference type="NCBIfam" id="TIGR02777">
    <property type="entry name" value="LigD_PE_dom"/>
    <property type="match status" value="1"/>
</dbReference>
<feature type="region of interest" description="Disordered" evidence="21">
    <location>
        <begin position="1"/>
        <end position="23"/>
    </location>
</feature>
<proteinExistence type="predicted"/>
<evidence type="ECO:0000256" key="4">
    <source>
        <dbReference type="ARBA" id="ARBA00022679"/>
    </source>
</evidence>
<evidence type="ECO:0000256" key="14">
    <source>
        <dbReference type="ARBA" id="ARBA00023125"/>
    </source>
</evidence>
<dbReference type="GO" id="GO:0005524">
    <property type="term" value="F:ATP binding"/>
    <property type="evidence" value="ECO:0007669"/>
    <property type="project" value="UniProtKB-KW"/>
</dbReference>
<dbReference type="PROSITE" id="PS00333">
    <property type="entry name" value="DNA_LIGASE_A2"/>
    <property type="match status" value="1"/>
</dbReference>
<keyword evidence="3 23" id="KW-0436">Ligase</keyword>
<feature type="region of interest" description="Disordered" evidence="21">
    <location>
        <begin position="554"/>
        <end position="583"/>
    </location>
</feature>
<dbReference type="Pfam" id="PF01068">
    <property type="entry name" value="DNA_ligase_A_M"/>
    <property type="match status" value="1"/>
</dbReference>
<dbReference type="Gene3D" id="2.40.50.140">
    <property type="entry name" value="Nucleic acid-binding proteins"/>
    <property type="match status" value="1"/>
</dbReference>
<keyword evidence="12" id="KW-0067">ATP-binding</keyword>
<evidence type="ECO:0000259" key="22">
    <source>
        <dbReference type="PROSITE" id="PS50160"/>
    </source>
</evidence>
<comment type="catalytic activity">
    <reaction evidence="20">
        <text>ATP + (deoxyribonucleotide)n-3'-hydroxyl + 5'-phospho-(deoxyribonucleotide)m = (deoxyribonucleotide)n+m + AMP + diphosphate.</text>
        <dbReference type="EC" id="6.5.1.1"/>
    </reaction>
</comment>
<sequence>MPLEKYNQKRDFSKTKEPKGVKKTSKGALTFVVQKHDASRLHYDFRLEIDGVLVSWAVPKGPSANTSDKRLAVQTEDHPMDYFDFEGTIPKGEYGGGTVMVWDYGTFRPENAEKTISQDNKIMKKQLAEGSIKIILKGKKMQGAWHLVQMKGKENMWLLMKSKDEFAGEKIKFDENSAVSGLDFKGIEENGNVYSSKKGKKLSKPEAEKEIAKEKKEKADDQKPKLKLRQSDSEFSGEDLAEAQKIKSFPENWRPQLATLAEEAFDHDDWIFENKFDGYRALAQIKKNKVNLISRNGISFNSKYKEIVSSLEKVNDDVILDGEIVVEDSKGKSHFQWLQHFDDDPKGGILKFYVFDIIYFKGHDLRNLKLIQRKKILKAILPKLKNIIFSSHTIGQGLETFNAVEKLGGEGIIAKKSSSKYYENKRSKDWLKIKTSKQQEMVIGGFTEPSGSRDGLGALLLGFYENNEFIYSGKVGTGFSDAVLKELRTKLNKIERKTPPFKTPPKLQGTHWVSPQLVAQVKFSEWTESGSLRHPVYMGLRTDKKAKNVVREKEMASEKIVSGDNSKVKETKKSSSTAEKSTIHTNEITDSKVEFSNLDKVFWPKEKYTKGDVIAYYNSITDYILPYLKDRPQSLLRTPNGISKPGFFQKNVEGQVPDWIKTRKLKSKSTDESVTYLLCQDRDTLLFLANWGCIELNPWSSRVGKLNNPDYIIFDLDPNEADIKKIVKTALALKEILDLLQVPAYVKTSGGKGIHVFIPVLPKYSYTQTREFSHLVSLMVLKKLPKIVSLERSPSKRKGKVYLDFLQNGKGKTMASIYSIRPREGANVSTPLEWKEINDKLDLNQFSIKTLPKRLQEKGDLWANFFKDAIDLKSILEQI</sequence>
<evidence type="ECO:0000256" key="17">
    <source>
        <dbReference type="ARBA" id="ARBA00023211"/>
    </source>
</evidence>
<dbReference type="Pfam" id="PF13298">
    <property type="entry name" value="LigD_N"/>
    <property type="match status" value="1"/>
</dbReference>
<dbReference type="InterPro" id="IPR016059">
    <property type="entry name" value="DNA_ligase_ATP-dep_CS"/>
</dbReference>
<keyword evidence="11" id="KW-0269">Exonuclease</keyword>
<feature type="compositionally biased region" description="Basic and acidic residues" evidence="21">
    <location>
        <begin position="203"/>
        <end position="232"/>
    </location>
</feature>
<evidence type="ECO:0000256" key="3">
    <source>
        <dbReference type="ARBA" id="ARBA00022598"/>
    </source>
</evidence>
<dbReference type="GO" id="GO:0006310">
    <property type="term" value="P:DNA recombination"/>
    <property type="evidence" value="ECO:0007669"/>
    <property type="project" value="UniProtKB-KW"/>
</dbReference>
<feature type="domain" description="ATP-dependent DNA ligase family profile" evidence="22">
    <location>
        <begin position="352"/>
        <end position="476"/>
    </location>
</feature>
<keyword evidence="13" id="KW-0239">DNA-directed DNA polymerase</keyword>
<protein>
    <recommendedName>
        <fullName evidence="2">DNA ligase (ATP)</fullName>
        <ecNumber evidence="2">6.5.1.1</ecNumber>
    </recommendedName>
    <alternativeName>
        <fullName evidence="19">NHEJ DNA polymerase</fullName>
    </alternativeName>
</protein>
<evidence type="ECO:0000256" key="11">
    <source>
        <dbReference type="ARBA" id="ARBA00022839"/>
    </source>
</evidence>
<dbReference type="NCBIfam" id="TIGR02776">
    <property type="entry name" value="NHEJ_ligase_prk"/>
    <property type="match status" value="1"/>
</dbReference>
<keyword evidence="6" id="KW-0540">Nuclease</keyword>
<dbReference type="Pfam" id="PF21686">
    <property type="entry name" value="LigD_Prim-Pol"/>
    <property type="match status" value="1"/>
</dbReference>
<feature type="compositionally biased region" description="Basic and acidic residues" evidence="21">
    <location>
        <begin position="1"/>
        <end position="20"/>
    </location>
</feature>
<dbReference type="SUPFAM" id="SSF56091">
    <property type="entry name" value="DNA ligase/mRNA capping enzyme, catalytic domain"/>
    <property type="match status" value="1"/>
</dbReference>
<feature type="region of interest" description="Disordered" evidence="21">
    <location>
        <begin position="194"/>
        <end position="237"/>
    </location>
</feature>
<keyword evidence="14" id="KW-0238">DNA-binding</keyword>
<dbReference type="GO" id="GO:0003677">
    <property type="term" value="F:DNA binding"/>
    <property type="evidence" value="ECO:0007669"/>
    <property type="project" value="UniProtKB-KW"/>
</dbReference>
<dbReference type="InterPro" id="IPR014144">
    <property type="entry name" value="LigD_PE_domain"/>
</dbReference>
<dbReference type="InterPro" id="IPR014145">
    <property type="entry name" value="LigD_pol_dom"/>
</dbReference>
<evidence type="ECO:0000256" key="8">
    <source>
        <dbReference type="ARBA" id="ARBA00022741"/>
    </source>
</evidence>
<keyword evidence="5" id="KW-0548">Nucleotidyltransferase</keyword>
<dbReference type="CDD" id="cd07971">
    <property type="entry name" value="OBF_DNA_ligase_LigD"/>
    <property type="match status" value="1"/>
</dbReference>
<dbReference type="Gene3D" id="3.30.470.30">
    <property type="entry name" value="DNA ligase/mRNA capping enzyme"/>
    <property type="match status" value="1"/>
</dbReference>
<dbReference type="InterPro" id="IPR012309">
    <property type="entry name" value="DNA_ligase_ATP-dep_C"/>
</dbReference>
<evidence type="ECO:0000256" key="12">
    <source>
        <dbReference type="ARBA" id="ARBA00022840"/>
    </source>
</evidence>
<evidence type="ECO:0000256" key="7">
    <source>
        <dbReference type="ARBA" id="ARBA00022723"/>
    </source>
</evidence>
<dbReference type="NCBIfam" id="TIGR02778">
    <property type="entry name" value="ligD_pol"/>
    <property type="match status" value="1"/>
</dbReference>
<evidence type="ECO:0000256" key="2">
    <source>
        <dbReference type="ARBA" id="ARBA00012727"/>
    </source>
</evidence>
<organism evidence="23 24">
    <name type="scientific">Flavobacterium macacae</name>
    <dbReference type="NCBI Taxonomy" id="2488993"/>
    <lineage>
        <taxon>Bacteria</taxon>
        <taxon>Pseudomonadati</taxon>
        <taxon>Bacteroidota</taxon>
        <taxon>Flavobacteriia</taxon>
        <taxon>Flavobacteriales</taxon>
        <taxon>Flavobacteriaceae</taxon>
        <taxon>Flavobacterium</taxon>
    </lineage>
</organism>
<evidence type="ECO:0000256" key="18">
    <source>
        <dbReference type="ARBA" id="ARBA00023268"/>
    </source>
</evidence>
<dbReference type="PANTHER" id="PTHR42705">
    <property type="entry name" value="BIFUNCTIONAL NON-HOMOLOGOUS END JOINING PROTEIN LIGD"/>
    <property type="match status" value="1"/>
</dbReference>
<dbReference type="RefSeq" id="WP_125013494.1">
    <property type="nucleotide sequence ID" value="NZ_RQVR01000016.1"/>
</dbReference>
<evidence type="ECO:0000256" key="1">
    <source>
        <dbReference type="ARBA" id="ARBA00001936"/>
    </source>
</evidence>
<dbReference type="PANTHER" id="PTHR42705:SF2">
    <property type="entry name" value="BIFUNCTIONAL NON-HOMOLOGOUS END JOINING PROTEIN LIGD"/>
    <property type="match status" value="1"/>
</dbReference>
<dbReference type="CDD" id="cd04865">
    <property type="entry name" value="LigD_Pol_like_2"/>
    <property type="match status" value="1"/>
</dbReference>
<dbReference type="GO" id="GO:0004527">
    <property type="term" value="F:exonuclease activity"/>
    <property type="evidence" value="ECO:0007669"/>
    <property type="project" value="UniProtKB-KW"/>
</dbReference>
<evidence type="ECO:0000256" key="16">
    <source>
        <dbReference type="ARBA" id="ARBA00023204"/>
    </source>
</evidence>
<dbReference type="GO" id="GO:0046872">
    <property type="term" value="F:metal ion binding"/>
    <property type="evidence" value="ECO:0007669"/>
    <property type="project" value="UniProtKB-KW"/>
</dbReference>
<gene>
    <name evidence="23" type="primary">ligD</name>
    <name evidence="23" type="ORF">EG849_12825</name>
</gene>
<dbReference type="NCBIfam" id="TIGR02779">
    <property type="entry name" value="NHEJ_ligase_lig"/>
    <property type="match status" value="1"/>
</dbReference>
<dbReference type="InterPro" id="IPR014146">
    <property type="entry name" value="LigD_ligase_dom"/>
</dbReference>
<dbReference type="InterPro" id="IPR052171">
    <property type="entry name" value="NHEJ_LigD"/>
</dbReference>
<evidence type="ECO:0000256" key="19">
    <source>
        <dbReference type="ARBA" id="ARBA00029943"/>
    </source>
</evidence>
<keyword evidence="15" id="KW-0233">DNA recombination</keyword>
<keyword evidence="4" id="KW-0808">Transferase</keyword>
<evidence type="ECO:0000256" key="9">
    <source>
        <dbReference type="ARBA" id="ARBA00022763"/>
    </source>
</evidence>
<dbReference type="GO" id="GO:0003910">
    <property type="term" value="F:DNA ligase (ATP) activity"/>
    <property type="evidence" value="ECO:0007669"/>
    <property type="project" value="UniProtKB-EC"/>
</dbReference>
<keyword evidence="16" id="KW-0234">DNA repair</keyword>
<comment type="cofactor">
    <cofactor evidence="1">
        <name>Mn(2+)</name>
        <dbReference type="ChEBI" id="CHEBI:29035"/>
    </cofactor>
</comment>
<evidence type="ECO:0000313" key="23">
    <source>
        <dbReference type="EMBL" id="RRJ89489.1"/>
    </source>
</evidence>
<dbReference type="EC" id="6.5.1.1" evidence="2"/>
<reference evidence="23 24" key="1">
    <citation type="submission" date="2018-11" db="EMBL/GenBank/DDBJ databases">
        <title>Flavobacterium sp. nov., YIM 102600 draft genome.</title>
        <authorList>
            <person name="Li G."/>
            <person name="Jiang Y."/>
        </authorList>
    </citation>
    <scope>NUCLEOTIDE SEQUENCE [LARGE SCALE GENOMIC DNA]</scope>
    <source>
        <strain evidence="23 24">YIM 102600</strain>
    </source>
</reference>
<keyword evidence="7" id="KW-0479">Metal-binding</keyword>
<evidence type="ECO:0000313" key="24">
    <source>
        <dbReference type="Proteomes" id="UP000271937"/>
    </source>
</evidence>
<dbReference type="AlphaFoldDB" id="A0A3P3W797"/>
<keyword evidence="8" id="KW-0547">Nucleotide-binding</keyword>